<reference evidence="9 10" key="1">
    <citation type="submission" date="2020-05" db="EMBL/GenBank/DDBJ databases">
        <authorList>
            <person name="Campoy J."/>
            <person name="Schneeberger K."/>
            <person name="Spophaly S."/>
        </authorList>
    </citation>
    <scope>NUCLEOTIDE SEQUENCE [LARGE SCALE GENOMIC DNA]</scope>
    <source>
        <strain evidence="9">PruArmRojPasFocal</strain>
    </source>
</reference>
<dbReference type="GO" id="GO:0005634">
    <property type="term" value="C:nucleus"/>
    <property type="evidence" value="ECO:0007669"/>
    <property type="project" value="UniProtKB-SubCell"/>
</dbReference>
<evidence type="ECO:0000256" key="5">
    <source>
        <dbReference type="ARBA" id="ARBA00022821"/>
    </source>
</evidence>
<sequence>MASGRLGEMLNLSEELIKKSCYLSLKAQNFPDELLLVEKPPASSHAFFCFPGSWSVDSWFSGEKAFGETVITPALFPCMKSIGNHNETAKPGDLEFAIAFVNQAFLQKFEHVLQTSQLVNQVQDAINERKSIIFTGHSTGGAIAALATIWFLQKYPKTNAATFFCVTFGSPLVGNHIISHALRRENWSQYFIHFVMRYDIVPRILLAPLSSIHQGLQKILPFFNPKSPYFRSQILGTSLEAWHLYTNVMRDASALTTHVASQLMGSTNQVLQTVKHFIKLSPYKPFGTYVFGTGNGKLVVLKNPEAVLQTLFYSCQLNGETEWAAIAHNCLNEHFSYEKEFLGGECSLDMQDVVSLDKLEELCLGSDRYLDDLGLSAEARLCLRAAGESEKQKGENQKKVDGKREEMKKALENLEQYRALCEHNVGYFDAFKIQKDRRDFEANVSRIVLIGIWDEIIEMLKRYELPDEFEAIKEWIQLGTRFRRLVEPIDIANYYRHSKDEDTGSYMKKGRPKRYKYLQRWLEHEQKLPAGSCGESWFWAEVEELHKLTGDITAIYTERERVLKLQREVGNWIREGLVGKDVLLKSSTFYSWWQPLPPPLKSEIISGLMDDQGSMQE</sequence>
<dbReference type="SUPFAM" id="SSF53474">
    <property type="entry name" value="alpha/beta-Hydrolases"/>
    <property type="match status" value="1"/>
</dbReference>
<name>A0A6J5UWB1_PRUAR</name>
<dbReference type="InterPro" id="IPR044214">
    <property type="entry name" value="EDS1-like"/>
</dbReference>
<organism evidence="9 10">
    <name type="scientific">Prunus armeniaca</name>
    <name type="common">Apricot</name>
    <name type="synonym">Armeniaca vulgaris</name>
    <dbReference type="NCBI Taxonomy" id="36596"/>
    <lineage>
        <taxon>Eukaryota</taxon>
        <taxon>Viridiplantae</taxon>
        <taxon>Streptophyta</taxon>
        <taxon>Embryophyta</taxon>
        <taxon>Tracheophyta</taxon>
        <taxon>Spermatophyta</taxon>
        <taxon>Magnoliopsida</taxon>
        <taxon>eudicotyledons</taxon>
        <taxon>Gunneridae</taxon>
        <taxon>Pentapetalae</taxon>
        <taxon>rosids</taxon>
        <taxon>fabids</taxon>
        <taxon>Rosales</taxon>
        <taxon>Rosaceae</taxon>
        <taxon>Amygdaloideae</taxon>
        <taxon>Amygdaleae</taxon>
        <taxon>Prunus</taxon>
    </lineage>
</organism>
<evidence type="ECO:0000259" key="8">
    <source>
        <dbReference type="Pfam" id="PF18117"/>
    </source>
</evidence>
<dbReference type="Pfam" id="PF18117">
    <property type="entry name" value="EDS1_EP"/>
    <property type="match status" value="1"/>
</dbReference>
<dbReference type="PANTHER" id="PTHR47090:SF2">
    <property type="entry name" value="PROTEIN EDS1-RELATED"/>
    <property type="match status" value="1"/>
</dbReference>
<dbReference type="InterPro" id="IPR029058">
    <property type="entry name" value="AB_hydrolase_fold"/>
</dbReference>
<feature type="domain" description="Fungal lipase-type" evidence="7">
    <location>
        <begin position="99"/>
        <end position="205"/>
    </location>
</feature>
<dbReference type="AlphaFoldDB" id="A0A6J5UWB1"/>
<evidence type="ECO:0000256" key="3">
    <source>
        <dbReference type="ARBA" id="ARBA00022490"/>
    </source>
</evidence>
<evidence type="ECO:0000256" key="2">
    <source>
        <dbReference type="ARBA" id="ARBA00004496"/>
    </source>
</evidence>
<dbReference type="GO" id="GO:0016787">
    <property type="term" value="F:hydrolase activity"/>
    <property type="evidence" value="ECO:0007669"/>
    <property type="project" value="UniProtKB-KW"/>
</dbReference>
<evidence type="ECO:0000256" key="6">
    <source>
        <dbReference type="ARBA" id="ARBA00023242"/>
    </source>
</evidence>
<keyword evidence="6" id="KW-0539">Nucleus</keyword>
<protein>
    <recommendedName>
        <fullName evidence="11">Fungal lipase-like domain-containing protein</fullName>
    </recommendedName>
</protein>
<evidence type="ECO:0000256" key="4">
    <source>
        <dbReference type="ARBA" id="ARBA00022801"/>
    </source>
</evidence>
<dbReference type="Pfam" id="PF01764">
    <property type="entry name" value="Lipase_3"/>
    <property type="match status" value="1"/>
</dbReference>
<evidence type="ECO:0008006" key="11">
    <source>
        <dbReference type="Google" id="ProtNLM"/>
    </source>
</evidence>
<dbReference type="Gene3D" id="3.40.50.1820">
    <property type="entry name" value="alpha/beta hydrolase"/>
    <property type="match status" value="1"/>
</dbReference>
<evidence type="ECO:0000313" key="10">
    <source>
        <dbReference type="Proteomes" id="UP000507222"/>
    </source>
</evidence>
<feature type="domain" description="EDS1 EP" evidence="8">
    <location>
        <begin position="413"/>
        <end position="596"/>
    </location>
</feature>
<dbReference type="InterPro" id="IPR041266">
    <property type="entry name" value="EDS1_EP"/>
</dbReference>
<accession>A0A6J5UWB1</accession>
<evidence type="ECO:0000313" key="9">
    <source>
        <dbReference type="EMBL" id="CAB4280870.1"/>
    </source>
</evidence>
<dbReference type="GO" id="GO:0006952">
    <property type="term" value="P:defense response"/>
    <property type="evidence" value="ECO:0007669"/>
    <property type="project" value="UniProtKB-KW"/>
</dbReference>
<dbReference type="GO" id="GO:0005737">
    <property type="term" value="C:cytoplasm"/>
    <property type="evidence" value="ECO:0007669"/>
    <property type="project" value="UniProtKB-SubCell"/>
</dbReference>
<keyword evidence="4" id="KW-0378">Hydrolase</keyword>
<proteinExistence type="predicted"/>
<dbReference type="PANTHER" id="PTHR47090">
    <property type="entry name" value="PROTEIN EDS1-RELATED"/>
    <property type="match status" value="1"/>
</dbReference>
<evidence type="ECO:0000256" key="1">
    <source>
        <dbReference type="ARBA" id="ARBA00004123"/>
    </source>
</evidence>
<dbReference type="GO" id="GO:0006629">
    <property type="term" value="P:lipid metabolic process"/>
    <property type="evidence" value="ECO:0007669"/>
    <property type="project" value="InterPro"/>
</dbReference>
<gene>
    <name evidence="9" type="ORF">CURHAP_LOCUS33827</name>
</gene>
<keyword evidence="3" id="KW-0963">Cytoplasm</keyword>
<dbReference type="InterPro" id="IPR002921">
    <property type="entry name" value="Fungal_lipase-type"/>
</dbReference>
<comment type="subcellular location">
    <subcellularLocation>
        <location evidence="2">Cytoplasm</location>
    </subcellularLocation>
    <subcellularLocation>
        <location evidence="1">Nucleus</location>
    </subcellularLocation>
</comment>
<keyword evidence="5" id="KW-0611">Plant defense</keyword>
<dbReference type="EMBL" id="CAEKDK010000005">
    <property type="protein sequence ID" value="CAB4280870.1"/>
    <property type="molecule type" value="Genomic_DNA"/>
</dbReference>
<dbReference type="Proteomes" id="UP000507222">
    <property type="component" value="Unassembled WGS sequence"/>
</dbReference>
<evidence type="ECO:0000259" key="7">
    <source>
        <dbReference type="Pfam" id="PF01764"/>
    </source>
</evidence>